<dbReference type="PANTHER" id="PTHR11328">
    <property type="entry name" value="MAJOR FACILITATOR SUPERFAMILY DOMAIN-CONTAINING PROTEIN"/>
    <property type="match status" value="1"/>
</dbReference>
<dbReference type="GO" id="GO:0006814">
    <property type="term" value="P:sodium ion transport"/>
    <property type="evidence" value="ECO:0007669"/>
    <property type="project" value="InterPro"/>
</dbReference>
<comment type="similarity">
    <text evidence="1">Belongs to the sodium:galactoside symporter (TC 2.A.2) family.</text>
</comment>
<dbReference type="Proteomes" id="UP000199371">
    <property type="component" value="Unassembled WGS sequence"/>
</dbReference>
<organism evidence="7 8">
    <name type="scientific">Rheinheimera pacifica</name>
    <dbReference type="NCBI Taxonomy" id="173990"/>
    <lineage>
        <taxon>Bacteria</taxon>
        <taxon>Pseudomonadati</taxon>
        <taxon>Pseudomonadota</taxon>
        <taxon>Gammaproteobacteria</taxon>
        <taxon>Chromatiales</taxon>
        <taxon>Chromatiaceae</taxon>
        <taxon>Rheinheimera</taxon>
    </lineage>
</organism>
<evidence type="ECO:0000313" key="7">
    <source>
        <dbReference type="EMBL" id="SEH55943.1"/>
    </source>
</evidence>
<accession>A0A1H6JAC6</accession>
<evidence type="ECO:0000256" key="4">
    <source>
        <dbReference type="ARBA" id="ARBA00023136"/>
    </source>
</evidence>
<keyword evidence="2 5" id="KW-0812">Transmembrane</keyword>
<name>A0A1H6JAC6_9GAMM</name>
<dbReference type="STRING" id="173990.SAMN05660691_00131"/>
<dbReference type="NCBIfam" id="TIGR00792">
    <property type="entry name" value="gph"/>
    <property type="match status" value="1"/>
</dbReference>
<dbReference type="SUPFAM" id="SSF103473">
    <property type="entry name" value="MFS general substrate transporter"/>
    <property type="match status" value="1"/>
</dbReference>
<protein>
    <submittedName>
        <fullName evidence="7">Sugar (Glycoside-Pentoside-Hexuronide) transporter</fullName>
    </submittedName>
</protein>
<feature type="transmembrane region" description="Helical" evidence="5">
    <location>
        <begin position="243"/>
        <end position="267"/>
    </location>
</feature>
<keyword evidence="4 5" id="KW-0472">Membrane</keyword>
<feature type="transmembrane region" description="Helical" evidence="5">
    <location>
        <begin position="460"/>
        <end position="478"/>
    </location>
</feature>
<dbReference type="InterPro" id="IPR039672">
    <property type="entry name" value="MFS_2"/>
</dbReference>
<dbReference type="CDD" id="cd17332">
    <property type="entry name" value="MFS_MelB_like"/>
    <property type="match status" value="1"/>
</dbReference>
<dbReference type="RefSeq" id="WP_092789123.1">
    <property type="nucleotide sequence ID" value="NZ_FNXF01000001.1"/>
</dbReference>
<evidence type="ECO:0000259" key="6">
    <source>
        <dbReference type="PROSITE" id="PS50850"/>
    </source>
</evidence>
<feature type="transmembrane region" description="Helical" evidence="5">
    <location>
        <begin position="121"/>
        <end position="140"/>
    </location>
</feature>
<evidence type="ECO:0000256" key="1">
    <source>
        <dbReference type="ARBA" id="ARBA00009617"/>
    </source>
</evidence>
<evidence type="ECO:0000256" key="5">
    <source>
        <dbReference type="SAM" id="Phobius"/>
    </source>
</evidence>
<keyword evidence="8" id="KW-1185">Reference proteome</keyword>
<evidence type="ECO:0000256" key="3">
    <source>
        <dbReference type="ARBA" id="ARBA00022989"/>
    </source>
</evidence>
<dbReference type="InterPro" id="IPR036259">
    <property type="entry name" value="MFS_trans_sf"/>
</dbReference>
<feature type="transmembrane region" description="Helical" evidence="5">
    <location>
        <begin position="94"/>
        <end position="115"/>
    </location>
</feature>
<dbReference type="PANTHER" id="PTHR11328:SF24">
    <property type="entry name" value="MAJOR FACILITATOR SUPERFAMILY (MFS) PROFILE DOMAIN-CONTAINING PROTEIN"/>
    <property type="match status" value="1"/>
</dbReference>
<evidence type="ECO:0000313" key="8">
    <source>
        <dbReference type="Proteomes" id="UP000199371"/>
    </source>
</evidence>
<reference evidence="8" key="1">
    <citation type="submission" date="2016-10" db="EMBL/GenBank/DDBJ databases">
        <authorList>
            <person name="Varghese N."/>
            <person name="Submissions S."/>
        </authorList>
    </citation>
    <scope>NUCLEOTIDE SEQUENCE [LARGE SCALE GENOMIC DNA]</scope>
    <source>
        <strain evidence="8">DSM 17616</strain>
    </source>
</reference>
<keyword evidence="3 5" id="KW-1133">Transmembrane helix</keyword>
<dbReference type="GO" id="GO:0008643">
    <property type="term" value="P:carbohydrate transport"/>
    <property type="evidence" value="ECO:0007669"/>
    <property type="project" value="InterPro"/>
</dbReference>
<feature type="transmembrane region" description="Helical" evidence="5">
    <location>
        <begin position="161"/>
        <end position="185"/>
    </location>
</feature>
<dbReference type="AlphaFoldDB" id="A0A1H6JAC6"/>
<feature type="transmembrane region" description="Helical" evidence="5">
    <location>
        <begin position="315"/>
        <end position="334"/>
    </location>
</feature>
<dbReference type="EMBL" id="FNXF01000001">
    <property type="protein sequence ID" value="SEH55943.1"/>
    <property type="molecule type" value="Genomic_DNA"/>
</dbReference>
<dbReference type="Gene3D" id="1.20.1250.20">
    <property type="entry name" value="MFS general substrate transporter like domains"/>
    <property type="match status" value="2"/>
</dbReference>
<dbReference type="GO" id="GO:0015293">
    <property type="term" value="F:symporter activity"/>
    <property type="evidence" value="ECO:0007669"/>
    <property type="project" value="InterPro"/>
</dbReference>
<feature type="transmembrane region" description="Helical" evidence="5">
    <location>
        <begin position="410"/>
        <end position="440"/>
    </location>
</feature>
<feature type="transmembrane region" description="Helical" evidence="5">
    <location>
        <begin position="197"/>
        <end position="215"/>
    </location>
</feature>
<evidence type="ECO:0000256" key="2">
    <source>
        <dbReference type="ARBA" id="ARBA00022692"/>
    </source>
</evidence>
<feature type="transmembrane region" description="Helical" evidence="5">
    <location>
        <begin position="31"/>
        <end position="48"/>
    </location>
</feature>
<feature type="transmembrane region" description="Helical" evidence="5">
    <location>
        <begin position="346"/>
        <end position="365"/>
    </location>
</feature>
<dbReference type="Pfam" id="PF13347">
    <property type="entry name" value="MFS_2"/>
    <property type="match status" value="2"/>
</dbReference>
<sequence length="505" mass="55240">MQTASPGVTAKLSTTEKLSVTEKIGYSLGDLAANLIFQTLMTFLAFFYTDVYQIPAGSAAAIIFFGGVIGAFFNPVMGLIADRTQTRWGKFRPWILWTAVPFGVIALLAFSTPDFSPQGKIIYAFTTYVLLVLVYSANNLPYSALSGVLTGNMAERNSLSAYRFVAVMVAQFIIQALLLPLVLILGDGDKAVGFENTMTLFACVGIAFFLITFITTKERVLTISSGASSIRQDLGDLVRNKPWFILLLLTVLVFITLALKGGMYIFYFEHYLSETHIAGFLHDIGFNRFIAGLNAMLTGMGLNEFLWPKDAPTSGFSLFNAGGIICMIIGISFAKPLADRFGKRDVFAVALFISTLFILLFYLLPPDAIGLVFLSQLLHGFFYGITIPLLWAMIADVADYSEWKNHRRATAIIFSAMIFGLKLGLSIGGALVAGILAHYGYDALLATQAEDTINGIKLSVSLYAALPFLIGVACMFVYEINKHKEIQIEQELSQRRAAAGLLQGE</sequence>
<gene>
    <name evidence="7" type="ORF">SAMN05660691_00131</name>
</gene>
<feature type="transmembrane region" description="Helical" evidence="5">
    <location>
        <begin position="377"/>
        <end position="398"/>
    </location>
</feature>
<feature type="domain" description="Major facilitator superfamily (MFS) profile" evidence="6">
    <location>
        <begin position="255"/>
        <end position="505"/>
    </location>
</feature>
<dbReference type="PROSITE" id="PS50850">
    <property type="entry name" value="MFS"/>
    <property type="match status" value="1"/>
</dbReference>
<feature type="transmembrane region" description="Helical" evidence="5">
    <location>
        <begin position="54"/>
        <end position="73"/>
    </location>
</feature>
<dbReference type="OrthoDB" id="181905at2"/>
<dbReference type="InterPro" id="IPR001927">
    <property type="entry name" value="Na/Gal_symport"/>
</dbReference>
<dbReference type="InterPro" id="IPR020846">
    <property type="entry name" value="MFS_dom"/>
</dbReference>
<proteinExistence type="inferred from homology"/>
<dbReference type="GO" id="GO:0005886">
    <property type="term" value="C:plasma membrane"/>
    <property type="evidence" value="ECO:0007669"/>
    <property type="project" value="TreeGrafter"/>
</dbReference>